<feature type="transmembrane region" description="Helical" evidence="1">
    <location>
        <begin position="6"/>
        <end position="23"/>
    </location>
</feature>
<keyword evidence="1" id="KW-1133">Transmembrane helix</keyword>
<keyword evidence="3" id="KW-1185">Reference proteome</keyword>
<reference evidence="2 3" key="1">
    <citation type="submission" date="2014-09" db="EMBL/GenBank/DDBJ databases">
        <title>Draft Genome Sequence of Porphyromonas macacae COT-192_OH2859.</title>
        <authorList>
            <person name="Wallis C."/>
            <person name="Deusch O."/>
            <person name="O'Flynn C."/>
            <person name="Davis I."/>
            <person name="Horsfall A."/>
            <person name="Kirkwood N."/>
            <person name="Harris S."/>
            <person name="Eisen J.A."/>
            <person name="Coil D.A."/>
            <person name="Darling A.E."/>
            <person name="Jospin G."/>
            <person name="Alexiev A."/>
        </authorList>
    </citation>
    <scope>NUCLEOTIDE SEQUENCE [LARGE SCALE GENOMIC DNA]</scope>
    <source>
        <strain evidence="3">COT-192 OH2859</strain>
    </source>
</reference>
<proteinExistence type="predicted"/>
<organism evidence="2 3">
    <name type="scientific">Porphyromonas macacae</name>
    <dbReference type="NCBI Taxonomy" id="28115"/>
    <lineage>
        <taxon>Bacteria</taxon>
        <taxon>Pseudomonadati</taxon>
        <taxon>Bacteroidota</taxon>
        <taxon>Bacteroidia</taxon>
        <taxon>Bacteroidales</taxon>
        <taxon>Porphyromonadaceae</taxon>
        <taxon>Porphyromonas</taxon>
    </lineage>
</organism>
<accession>A0A0A2E7F9</accession>
<keyword evidence="1" id="KW-0812">Transmembrane</keyword>
<name>A0A0A2E7F9_9PORP</name>
<comment type="caution">
    <text evidence="2">The sequence shown here is derived from an EMBL/GenBank/DDBJ whole genome shotgun (WGS) entry which is preliminary data.</text>
</comment>
<dbReference type="STRING" id="28115.HQ47_10540"/>
<dbReference type="eggNOG" id="ENOG5032R1E">
    <property type="taxonomic scope" value="Bacteria"/>
</dbReference>
<keyword evidence="1" id="KW-0472">Membrane</keyword>
<dbReference type="Proteomes" id="UP000030103">
    <property type="component" value="Unassembled WGS sequence"/>
</dbReference>
<dbReference type="OrthoDB" id="1097760at2"/>
<sequence>MIEGTLWILLSLVLLGLLSWIVTQRQNKNRQERIARGEEAAEQSEVGRSDPECCGMHIICEKDSLLAAVSKEIVYYDDEELDLYKGREADEYSIEEVEEFRDVLLTLQEDDVPGWLRSLQLRNVALPEDLLPDALLIVGEHRVQHRHDMV</sequence>
<gene>
    <name evidence="2" type="ORF">HQ47_10540</name>
</gene>
<dbReference type="AlphaFoldDB" id="A0A0A2E7F9"/>
<protein>
    <submittedName>
        <fullName evidence="2">With phospholipase A2</fullName>
    </submittedName>
</protein>
<evidence type="ECO:0000313" key="2">
    <source>
        <dbReference type="EMBL" id="KGN72364.1"/>
    </source>
</evidence>
<evidence type="ECO:0000256" key="1">
    <source>
        <dbReference type="SAM" id="Phobius"/>
    </source>
</evidence>
<dbReference type="EMBL" id="JRFA01000031">
    <property type="protein sequence ID" value="KGN72364.1"/>
    <property type="molecule type" value="Genomic_DNA"/>
</dbReference>
<evidence type="ECO:0000313" key="3">
    <source>
        <dbReference type="Proteomes" id="UP000030103"/>
    </source>
</evidence>
<dbReference type="RefSeq" id="WP_036875295.1">
    <property type="nucleotide sequence ID" value="NZ_JRFA01000031.1"/>
</dbReference>